<dbReference type="GeneID" id="40747630"/>
<organism evidence="1 2">
    <name type="scientific">Aureobasidium pullulans EXF-150</name>
    <dbReference type="NCBI Taxonomy" id="1043002"/>
    <lineage>
        <taxon>Eukaryota</taxon>
        <taxon>Fungi</taxon>
        <taxon>Dikarya</taxon>
        <taxon>Ascomycota</taxon>
        <taxon>Pezizomycotina</taxon>
        <taxon>Dothideomycetes</taxon>
        <taxon>Dothideomycetidae</taxon>
        <taxon>Dothideales</taxon>
        <taxon>Saccotheciaceae</taxon>
        <taxon>Aureobasidium</taxon>
    </lineage>
</organism>
<dbReference type="RefSeq" id="XP_029761788.1">
    <property type="nucleotide sequence ID" value="XM_029905324.1"/>
</dbReference>
<dbReference type="HOGENOM" id="CLU_1547237_0_0_1"/>
<accession>A0A074YFJ9</accession>
<evidence type="ECO:0000313" key="2">
    <source>
        <dbReference type="Proteomes" id="UP000030706"/>
    </source>
</evidence>
<gene>
    <name evidence="1" type="ORF">M438DRAFT_344890</name>
</gene>
<protein>
    <submittedName>
        <fullName evidence="1">Uncharacterized protein</fullName>
    </submittedName>
</protein>
<dbReference type="AlphaFoldDB" id="A0A074YFJ9"/>
<dbReference type="Proteomes" id="UP000030706">
    <property type="component" value="Unassembled WGS sequence"/>
</dbReference>
<proteinExistence type="predicted"/>
<evidence type="ECO:0000313" key="1">
    <source>
        <dbReference type="EMBL" id="KEQ85601.1"/>
    </source>
</evidence>
<reference evidence="1 2" key="1">
    <citation type="journal article" date="2014" name="BMC Genomics">
        <title>Genome sequencing of four Aureobasidium pullulans varieties: biotechnological potential, stress tolerance, and description of new species.</title>
        <authorList>
            <person name="Gostin Ar C."/>
            <person name="Ohm R.A."/>
            <person name="Kogej T."/>
            <person name="Sonjak S."/>
            <person name="Turk M."/>
            <person name="Zajc J."/>
            <person name="Zalar P."/>
            <person name="Grube M."/>
            <person name="Sun H."/>
            <person name="Han J."/>
            <person name="Sharma A."/>
            <person name="Chiniquy J."/>
            <person name="Ngan C.Y."/>
            <person name="Lipzen A."/>
            <person name="Barry K."/>
            <person name="Grigoriev I.V."/>
            <person name="Gunde-Cimerman N."/>
        </authorList>
    </citation>
    <scope>NUCLEOTIDE SEQUENCE [LARGE SCALE GENOMIC DNA]</scope>
    <source>
        <strain evidence="1 2">EXF-150</strain>
    </source>
</reference>
<sequence>MVKSKEFRFGCGMQSTGYSKAEAMHLEPSRSGGDNTRHAKKHHVRHHLAEMLIAKQALQALTLTPRKSHDCLIYLRVSLDNRLRKTTVAWSCDFSCSCFLFTLFLPIRVRAHKEKYSLQQYRATVAQHTTVETSDRVLLLRTPHPPLLKHASFLPLFLLINETCIRRTGWVNN</sequence>
<dbReference type="EMBL" id="KL584980">
    <property type="protein sequence ID" value="KEQ85601.1"/>
    <property type="molecule type" value="Genomic_DNA"/>
</dbReference>
<name>A0A074YFJ9_AURPU</name>
<keyword evidence="2" id="KW-1185">Reference proteome</keyword>